<accession>A0A364MX90</accession>
<organism evidence="2 3">
    <name type="scientific">Stemphylium lycopersici</name>
    <name type="common">Tomato gray leaf spot disease fungus</name>
    <name type="synonym">Thyrospora lycopersici</name>
    <dbReference type="NCBI Taxonomy" id="183478"/>
    <lineage>
        <taxon>Eukaryota</taxon>
        <taxon>Fungi</taxon>
        <taxon>Dikarya</taxon>
        <taxon>Ascomycota</taxon>
        <taxon>Pezizomycotina</taxon>
        <taxon>Dothideomycetes</taxon>
        <taxon>Pleosporomycetidae</taxon>
        <taxon>Pleosporales</taxon>
        <taxon>Pleosporineae</taxon>
        <taxon>Pleosporaceae</taxon>
        <taxon>Stemphylium</taxon>
    </lineage>
</organism>
<dbReference type="EMBL" id="QGDH01000118">
    <property type="protein sequence ID" value="RAR06279.1"/>
    <property type="molecule type" value="Genomic_DNA"/>
</dbReference>
<dbReference type="Proteomes" id="UP000249619">
    <property type="component" value="Unassembled WGS sequence"/>
</dbReference>
<proteinExistence type="predicted"/>
<evidence type="ECO:0000313" key="3">
    <source>
        <dbReference type="Proteomes" id="UP000249619"/>
    </source>
</evidence>
<dbReference type="AlphaFoldDB" id="A0A364MX90"/>
<comment type="caution">
    <text evidence="2">The sequence shown here is derived from an EMBL/GenBank/DDBJ whole genome shotgun (WGS) entry which is preliminary data.</text>
</comment>
<sequence length="428" mass="47486">MPLVRSSNHQTPTTSASQPDLKPCPRSNFTQGHNDWFQVTSPTRIENFDICPDCYNNSFRNTRYASCISRGPAKPANIACACDFSMSWTRIAYTWLFAQNQPDLRLLGELSRLQPDSDGACPNANIDDPEVAKGGKPSVARTWYSLQDPSTGTLLDELTACSHCVAHINTIFPILRHVFKPVANGRRVDATCDLMTGGVGQQRFLEYIDQMAQAAHSATETGALNLSRLISYVKKWAPVPICTGANLVTSGQKQFCLPSTVPEFTACEECTVKHILPLLSPANTAPALLAGFSARDSHPNGFFCDLFSPRLQAYFADACRTGDADKYRRQLTDRFNKAQEIDARITRMRTECVQLKRQSQMHMNQMAVAKSAATMANRSWSVGVWTGVPFDWSATNAEMAKANEKAMQAAILEDGITDLQQEWIQNWK</sequence>
<protein>
    <submittedName>
        <fullName evidence="2">Ser arg-related nuclear matrix protein</fullName>
    </submittedName>
</protein>
<evidence type="ECO:0000313" key="2">
    <source>
        <dbReference type="EMBL" id="RAR06279.1"/>
    </source>
</evidence>
<gene>
    <name evidence="2" type="ORF">DDE83_007034</name>
</gene>
<keyword evidence="3" id="KW-1185">Reference proteome</keyword>
<reference evidence="3" key="1">
    <citation type="submission" date="2018-05" db="EMBL/GenBank/DDBJ databases">
        <title>Draft genome sequence of Stemphylium lycopersici strain CIDEFI 213.</title>
        <authorList>
            <person name="Medina R."/>
            <person name="Franco M.E.E."/>
            <person name="Lucentini C.G."/>
            <person name="Saparrat M.C.N."/>
            <person name="Balatti P.A."/>
        </authorList>
    </citation>
    <scope>NUCLEOTIDE SEQUENCE [LARGE SCALE GENOMIC DNA]</scope>
    <source>
        <strain evidence="3">CIDEFI 213</strain>
    </source>
</reference>
<feature type="region of interest" description="Disordered" evidence="1">
    <location>
        <begin position="1"/>
        <end position="24"/>
    </location>
</feature>
<evidence type="ECO:0000256" key="1">
    <source>
        <dbReference type="SAM" id="MobiDB-lite"/>
    </source>
</evidence>
<feature type="compositionally biased region" description="Polar residues" evidence="1">
    <location>
        <begin position="1"/>
        <end position="18"/>
    </location>
</feature>
<name>A0A364MX90_STELY</name>